<keyword evidence="1" id="KW-1185">Reference proteome</keyword>
<sequence>MTSFKSKVQSEMEILEKNDRLITRYFQESRHTEDIVGIKEDLEERDICDIRRYTDVRILGIKQQLIQHGMMYASCVLVCGEMLRKSVFYSITMAMVFLDQLKTEKSGYLIKHSLSIYLCRYSIFNYVWSIHLYTFGIVLQQKRLSIHSYVLPMTTNRTYCYIFDVPPHYMEWHKKLMAHQETATYPLPAITSEMTVDQQAEALKFQRRPRFSECIQLAACRIDERLPTNPDLPADLFTSCLTTPIQMSILWYLIKSGRKSQFPSNLIEEIPGQLSDRRTILGELNWIFTAITDTIAWNTLPRDDFQRLFRQDLLLASLFRSFLLAERIMAANGCNVVSSPALPSTADHPLWDSWEYTLDLTLNHIHNLLVPKINFQMVGRDMLSKSNVLALNPLVDLSGIIGDPQESQHNWFFIEQLRAFEVWLEYGVEKEKSPHQLPVVLQVLLSQAHRQRALELLARFLDLGQWAVGYSLSVGIFPYVLKLLQSTSRELRPWLAFIWAKVSFKICIFNFYY</sequence>
<dbReference type="GO" id="GO:0010506">
    <property type="term" value="P:regulation of autophagy"/>
    <property type="evidence" value="ECO:0007669"/>
    <property type="project" value="TreeGrafter"/>
</dbReference>
<dbReference type="GO" id="GO:0009267">
    <property type="term" value="P:cellular response to starvation"/>
    <property type="evidence" value="ECO:0007669"/>
    <property type="project" value="TreeGrafter"/>
</dbReference>
<dbReference type="GO" id="GO:0038202">
    <property type="term" value="P:TORC1 signaling"/>
    <property type="evidence" value="ECO:0007669"/>
    <property type="project" value="TreeGrafter"/>
</dbReference>
<dbReference type="AlphaFoldDB" id="A0A1I7WT09"/>
<proteinExistence type="predicted"/>
<dbReference type="Proteomes" id="UP000095283">
    <property type="component" value="Unplaced"/>
</dbReference>
<dbReference type="GO" id="GO:0030674">
    <property type="term" value="F:protein-macromolecule adaptor activity"/>
    <property type="evidence" value="ECO:0007669"/>
    <property type="project" value="TreeGrafter"/>
</dbReference>
<evidence type="ECO:0000313" key="2">
    <source>
        <dbReference type="WBParaSite" id="Hba_08233"/>
    </source>
</evidence>
<dbReference type="WBParaSite" id="Hba_08233">
    <property type="protein sequence ID" value="Hba_08233"/>
    <property type="gene ID" value="Hba_08233"/>
</dbReference>
<organism evidence="1 2">
    <name type="scientific">Heterorhabditis bacteriophora</name>
    <name type="common">Entomopathogenic nematode worm</name>
    <dbReference type="NCBI Taxonomy" id="37862"/>
    <lineage>
        <taxon>Eukaryota</taxon>
        <taxon>Metazoa</taxon>
        <taxon>Ecdysozoa</taxon>
        <taxon>Nematoda</taxon>
        <taxon>Chromadorea</taxon>
        <taxon>Rhabditida</taxon>
        <taxon>Rhabditina</taxon>
        <taxon>Rhabditomorpha</taxon>
        <taxon>Strongyloidea</taxon>
        <taxon>Heterorhabditidae</taxon>
        <taxon>Heterorhabditis</taxon>
    </lineage>
</organism>
<dbReference type="GO" id="GO:0005737">
    <property type="term" value="C:cytoplasm"/>
    <property type="evidence" value="ECO:0007669"/>
    <property type="project" value="TreeGrafter"/>
</dbReference>
<accession>A0A1I7WT09</accession>
<name>A0A1I7WT09_HETBA</name>
<dbReference type="GO" id="GO:0030307">
    <property type="term" value="P:positive regulation of cell growth"/>
    <property type="evidence" value="ECO:0007669"/>
    <property type="project" value="TreeGrafter"/>
</dbReference>
<evidence type="ECO:0000313" key="1">
    <source>
        <dbReference type="Proteomes" id="UP000095283"/>
    </source>
</evidence>
<dbReference type="PANTHER" id="PTHR12848">
    <property type="entry name" value="REGULATORY-ASSOCIATED PROTEIN OF MTOR"/>
    <property type="match status" value="1"/>
</dbReference>
<dbReference type="InterPro" id="IPR004083">
    <property type="entry name" value="Raptor"/>
</dbReference>
<dbReference type="GO" id="GO:0031931">
    <property type="term" value="C:TORC1 complex"/>
    <property type="evidence" value="ECO:0007669"/>
    <property type="project" value="InterPro"/>
</dbReference>
<reference evidence="2" key="1">
    <citation type="submission" date="2016-11" db="UniProtKB">
        <authorList>
            <consortium name="WormBaseParasite"/>
        </authorList>
    </citation>
    <scope>IDENTIFICATION</scope>
</reference>
<protein>
    <submittedName>
        <fullName evidence="2">Rab-GAP TBC domain-containing protein</fullName>
    </submittedName>
</protein>
<dbReference type="GO" id="GO:0071230">
    <property type="term" value="P:cellular response to amino acid stimulus"/>
    <property type="evidence" value="ECO:0007669"/>
    <property type="project" value="TreeGrafter"/>
</dbReference>
<dbReference type="PANTHER" id="PTHR12848:SF16">
    <property type="entry name" value="REGULATORY-ASSOCIATED PROTEIN OF MTOR"/>
    <property type="match status" value="1"/>
</dbReference>
<dbReference type="PRINTS" id="PR01547">
    <property type="entry name" value="YEAST176DUF"/>
</dbReference>